<keyword evidence="4" id="KW-0646">Protease inhibitor</keyword>
<dbReference type="InterPro" id="IPR000215">
    <property type="entry name" value="Serpin_fam"/>
</dbReference>
<dbReference type="InterPro" id="IPR023795">
    <property type="entry name" value="Serpin_CS"/>
</dbReference>
<gene>
    <name evidence="8" type="ORF">V5799_034037</name>
</gene>
<dbReference type="InterPro" id="IPR036186">
    <property type="entry name" value="Serpin_sf"/>
</dbReference>
<dbReference type="InterPro" id="IPR023796">
    <property type="entry name" value="Serpin_dom"/>
</dbReference>
<accession>A0AAQ4DLL5</accession>
<dbReference type="PANTHER" id="PTHR11461:SF211">
    <property type="entry name" value="GH10112P-RELATED"/>
    <property type="match status" value="1"/>
</dbReference>
<keyword evidence="5" id="KW-0722">Serine protease inhibitor</keyword>
<protein>
    <recommendedName>
        <fullName evidence="7">Serpin domain-containing protein</fullName>
    </recommendedName>
</protein>
<dbReference type="Gene3D" id="3.30.497.10">
    <property type="entry name" value="Antithrombin, subunit I, domain 2"/>
    <property type="match status" value="1"/>
</dbReference>
<evidence type="ECO:0000256" key="1">
    <source>
        <dbReference type="ARBA" id="ARBA00004613"/>
    </source>
</evidence>
<dbReference type="GO" id="GO:0004867">
    <property type="term" value="F:serine-type endopeptidase inhibitor activity"/>
    <property type="evidence" value="ECO:0007669"/>
    <property type="project" value="UniProtKB-KW"/>
</dbReference>
<comment type="caution">
    <text evidence="8">The sequence shown here is derived from an EMBL/GenBank/DDBJ whole genome shotgun (WGS) entry which is preliminary data.</text>
</comment>
<name>A0AAQ4DLL5_AMBAM</name>
<reference evidence="8 9" key="1">
    <citation type="journal article" date="2023" name="Arcadia Sci">
        <title>De novo assembly of a long-read Amblyomma americanum tick genome.</title>
        <authorList>
            <person name="Chou S."/>
            <person name="Poskanzer K.E."/>
            <person name="Rollins M."/>
            <person name="Thuy-Boun P.S."/>
        </authorList>
    </citation>
    <scope>NUCLEOTIDE SEQUENCE [LARGE SCALE GENOMIC DNA]</scope>
    <source>
        <strain evidence="8">F_SG_1</strain>
        <tissue evidence="8">Salivary glands</tissue>
    </source>
</reference>
<evidence type="ECO:0000313" key="8">
    <source>
        <dbReference type="EMBL" id="KAK8763355.1"/>
    </source>
</evidence>
<evidence type="ECO:0000256" key="4">
    <source>
        <dbReference type="ARBA" id="ARBA00022690"/>
    </source>
</evidence>
<evidence type="ECO:0000313" key="9">
    <source>
        <dbReference type="Proteomes" id="UP001321473"/>
    </source>
</evidence>
<organism evidence="8 9">
    <name type="scientific">Amblyomma americanum</name>
    <name type="common">Lone star tick</name>
    <dbReference type="NCBI Taxonomy" id="6943"/>
    <lineage>
        <taxon>Eukaryota</taxon>
        <taxon>Metazoa</taxon>
        <taxon>Ecdysozoa</taxon>
        <taxon>Arthropoda</taxon>
        <taxon>Chelicerata</taxon>
        <taxon>Arachnida</taxon>
        <taxon>Acari</taxon>
        <taxon>Parasitiformes</taxon>
        <taxon>Ixodida</taxon>
        <taxon>Ixodoidea</taxon>
        <taxon>Ixodidae</taxon>
        <taxon>Amblyomminae</taxon>
        <taxon>Amblyomma</taxon>
    </lineage>
</organism>
<evidence type="ECO:0000259" key="7">
    <source>
        <dbReference type="Pfam" id="PF00079"/>
    </source>
</evidence>
<evidence type="ECO:0000256" key="6">
    <source>
        <dbReference type="ARBA" id="ARBA00023180"/>
    </source>
</evidence>
<dbReference type="SUPFAM" id="SSF56574">
    <property type="entry name" value="Serpins"/>
    <property type="match status" value="1"/>
</dbReference>
<comment type="similarity">
    <text evidence="2">Belongs to the serpin family.</text>
</comment>
<dbReference type="AlphaFoldDB" id="A0AAQ4DLL5"/>
<dbReference type="Pfam" id="PF00079">
    <property type="entry name" value="Serpin"/>
    <property type="match status" value="1"/>
</dbReference>
<evidence type="ECO:0000256" key="2">
    <source>
        <dbReference type="ARBA" id="ARBA00009500"/>
    </source>
</evidence>
<keyword evidence="9" id="KW-1185">Reference proteome</keyword>
<keyword evidence="3" id="KW-0964">Secreted</keyword>
<dbReference type="GO" id="GO:0005615">
    <property type="term" value="C:extracellular space"/>
    <property type="evidence" value="ECO:0007669"/>
    <property type="project" value="InterPro"/>
</dbReference>
<dbReference type="PROSITE" id="PS00284">
    <property type="entry name" value="SERPIN"/>
    <property type="match status" value="1"/>
</dbReference>
<dbReference type="EMBL" id="JARKHS020029402">
    <property type="protein sequence ID" value="KAK8763355.1"/>
    <property type="molecule type" value="Genomic_DNA"/>
</dbReference>
<feature type="domain" description="Serpin" evidence="7">
    <location>
        <begin position="2"/>
        <end position="114"/>
    </location>
</feature>
<sequence>MQLEETTDLKAVLNAMGVKDLFDPHMVNLPGFTTDGASKKDGEGAGGLPTLSVALHKASIEVNEEGTETTAPADSAAAAGGVILDPSRFRIDRPFYLLIRCLNPEVILLAGSVRRVLQH</sequence>
<dbReference type="PANTHER" id="PTHR11461">
    <property type="entry name" value="SERINE PROTEASE INHIBITOR, SERPIN"/>
    <property type="match status" value="1"/>
</dbReference>
<dbReference type="InterPro" id="IPR042178">
    <property type="entry name" value="Serpin_sf_1"/>
</dbReference>
<evidence type="ECO:0000256" key="5">
    <source>
        <dbReference type="ARBA" id="ARBA00022900"/>
    </source>
</evidence>
<keyword evidence="6" id="KW-0325">Glycoprotein</keyword>
<proteinExistence type="inferred from homology"/>
<evidence type="ECO:0000256" key="3">
    <source>
        <dbReference type="ARBA" id="ARBA00022525"/>
    </source>
</evidence>
<comment type="subcellular location">
    <subcellularLocation>
        <location evidence="1">Secreted</location>
    </subcellularLocation>
</comment>
<dbReference type="Proteomes" id="UP001321473">
    <property type="component" value="Unassembled WGS sequence"/>
</dbReference>